<comment type="caution">
    <text evidence="4">The sequence shown here is derived from an EMBL/GenBank/DDBJ whole genome shotgun (WGS) entry which is preliminary data.</text>
</comment>
<dbReference type="PANTHER" id="PTHR11102:SF160">
    <property type="entry name" value="ERAD-ASSOCIATED E3 UBIQUITIN-PROTEIN LIGASE COMPONENT HRD3"/>
    <property type="match status" value="1"/>
</dbReference>
<dbReference type="PATRIC" id="fig|171383.3.peg.3646"/>
<dbReference type="Proteomes" id="UP000037530">
    <property type="component" value="Unassembled WGS sequence"/>
</dbReference>
<evidence type="ECO:0000256" key="3">
    <source>
        <dbReference type="SAM" id="SignalP"/>
    </source>
</evidence>
<accession>A0A0M0HWV9</accession>
<dbReference type="Gene3D" id="1.25.40.10">
    <property type="entry name" value="Tetratricopeptide repeat domain"/>
    <property type="match status" value="1"/>
</dbReference>
<gene>
    <name evidence="4" type="ORF">AKJ31_17840</name>
</gene>
<evidence type="ECO:0000256" key="2">
    <source>
        <dbReference type="SAM" id="Phobius"/>
    </source>
</evidence>
<evidence type="ECO:0000256" key="1">
    <source>
        <dbReference type="ARBA" id="ARBA00023186"/>
    </source>
</evidence>
<evidence type="ECO:0008006" key="6">
    <source>
        <dbReference type="Google" id="ProtNLM"/>
    </source>
</evidence>
<organism evidence="4 5">
    <name type="scientific">Vibrio hepatarius</name>
    <dbReference type="NCBI Taxonomy" id="171383"/>
    <lineage>
        <taxon>Bacteria</taxon>
        <taxon>Pseudomonadati</taxon>
        <taxon>Pseudomonadota</taxon>
        <taxon>Gammaproteobacteria</taxon>
        <taxon>Vibrionales</taxon>
        <taxon>Vibrionaceae</taxon>
        <taxon>Vibrio</taxon>
        <taxon>Vibrio oreintalis group</taxon>
    </lineage>
</organism>
<name>A0A0M0HWV9_9VIBR</name>
<keyword evidence="2" id="KW-0472">Membrane</keyword>
<dbReference type="SUPFAM" id="SSF46565">
    <property type="entry name" value="Chaperone J-domain"/>
    <property type="match status" value="1"/>
</dbReference>
<dbReference type="InterPro" id="IPR036869">
    <property type="entry name" value="J_dom_sf"/>
</dbReference>
<keyword evidence="5" id="KW-1185">Reference proteome</keyword>
<evidence type="ECO:0000313" key="4">
    <source>
        <dbReference type="EMBL" id="KOO06357.1"/>
    </source>
</evidence>
<dbReference type="Pfam" id="PF08238">
    <property type="entry name" value="Sel1"/>
    <property type="match status" value="3"/>
</dbReference>
<feature type="chain" id="PRO_5005600338" description="J domain-containing protein" evidence="3">
    <location>
        <begin position="18"/>
        <end position="342"/>
    </location>
</feature>
<dbReference type="Gene3D" id="1.10.287.110">
    <property type="entry name" value="DnaJ domain"/>
    <property type="match status" value="1"/>
</dbReference>
<dbReference type="EMBL" id="LHPI01000019">
    <property type="protein sequence ID" value="KOO06357.1"/>
    <property type="molecule type" value="Genomic_DNA"/>
</dbReference>
<dbReference type="SMART" id="SM00671">
    <property type="entry name" value="SEL1"/>
    <property type="match status" value="2"/>
</dbReference>
<dbReference type="STRING" id="171383.AKJ31_17840"/>
<dbReference type="AlphaFoldDB" id="A0A0M0HWV9"/>
<dbReference type="PANTHER" id="PTHR11102">
    <property type="entry name" value="SEL-1-LIKE PROTEIN"/>
    <property type="match status" value="1"/>
</dbReference>
<dbReference type="OrthoDB" id="5906522at2"/>
<reference evidence="5" key="1">
    <citation type="submission" date="2015-08" db="EMBL/GenBank/DDBJ databases">
        <title>Vibrio galatheae sp. nov., a novel member of the Vibrionaceae family isolated from the Solomon Islands.</title>
        <authorList>
            <person name="Giubergia S."/>
            <person name="Machado H."/>
            <person name="Mateiu R.V."/>
            <person name="Gram L."/>
        </authorList>
    </citation>
    <scope>NUCLEOTIDE SEQUENCE [LARGE SCALE GENOMIC DNA]</scope>
    <source>
        <strain evidence="5">DSM 19134</strain>
    </source>
</reference>
<proteinExistence type="predicted"/>
<keyword evidence="2" id="KW-1133">Transmembrane helix</keyword>
<keyword evidence="3" id="KW-0732">Signal</keyword>
<dbReference type="SUPFAM" id="SSF81901">
    <property type="entry name" value="HCP-like"/>
    <property type="match status" value="1"/>
</dbReference>
<dbReference type="InterPro" id="IPR050767">
    <property type="entry name" value="Sel1_AlgK"/>
</dbReference>
<evidence type="ECO:0000313" key="5">
    <source>
        <dbReference type="Proteomes" id="UP000037530"/>
    </source>
</evidence>
<keyword evidence="2" id="KW-0812">Transmembrane</keyword>
<feature type="signal peptide" evidence="3">
    <location>
        <begin position="1"/>
        <end position="17"/>
    </location>
</feature>
<dbReference type="InterPro" id="IPR011990">
    <property type="entry name" value="TPR-like_helical_dom_sf"/>
</dbReference>
<sequence>MKLLTFVLLLLSTSTWAITVDELTEKAQQNDTDAQFQLAEKYLSGDGVEASDQEARYWLERAASSGNHGAIQTLITLSLQQSQDSKHLNQAIYWLTQLAIDGDTQAQLKLGELYEEQTAPPKALDMAEIWYRIAAQHDENAQLGYERVLEQKFNAQRAKQVSSIDQLEVAFDSPEIELNPVEKSKASASNAAEPWIYVVAALVLAIVALLVWHKKTMNTFAQQERNADAKSSQETLKLREQVKMQDTTLKQQKRQLDTLYRQFKKLQASKQPSVEPTTARDNKLALACAVFGYKATNIPSSKEVKARYKQLCKIYHPDLQGSEEEMKRLNGALKIVLTSVNN</sequence>
<feature type="transmembrane region" description="Helical" evidence="2">
    <location>
        <begin position="194"/>
        <end position="212"/>
    </location>
</feature>
<dbReference type="InterPro" id="IPR006597">
    <property type="entry name" value="Sel1-like"/>
</dbReference>
<keyword evidence="1" id="KW-0143">Chaperone</keyword>
<protein>
    <recommendedName>
        <fullName evidence="6">J domain-containing protein</fullName>
    </recommendedName>
</protein>